<gene>
    <name evidence="2" type="ORF">g.10932</name>
</gene>
<feature type="region of interest" description="Disordered" evidence="1">
    <location>
        <begin position="1"/>
        <end position="41"/>
    </location>
</feature>
<name>A0A1B6EJI1_9HEMI</name>
<accession>A0A1B6EJI1</accession>
<sequence length="131" mass="15022">MQVNTGELQSKVTKKSKGNQSPRKRKAISKNTKYVNRDHETEMKTQDLNIEHVKSECQSVFEFVDVNSIPKRGGKKAVKRKKCENQEKLTNIDKNDVKNTYNMLDAILHSKQQELFSSLESIDLLQQLADG</sequence>
<reference evidence="2" key="1">
    <citation type="submission" date="2015-11" db="EMBL/GenBank/DDBJ databases">
        <title>De novo transcriptome assembly of four potential Pierce s Disease insect vectors from Arizona vineyards.</title>
        <authorList>
            <person name="Tassone E.E."/>
        </authorList>
    </citation>
    <scope>NUCLEOTIDE SEQUENCE</scope>
</reference>
<protein>
    <submittedName>
        <fullName evidence="2">Uncharacterized protein</fullName>
    </submittedName>
</protein>
<feature type="compositionally biased region" description="Basic residues" evidence="1">
    <location>
        <begin position="12"/>
        <end position="28"/>
    </location>
</feature>
<feature type="compositionally biased region" description="Polar residues" evidence="1">
    <location>
        <begin position="1"/>
        <end position="11"/>
    </location>
</feature>
<organism evidence="2">
    <name type="scientific">Cuerna arida</name>
    <dbReference type="NCBI Taxonomy" id="1464854"/>
    <lineage>
        <taxon>Eukaryota</taxon>
        <taxon>Metazoa</taxon>
        <taxon>Ecdysozoa</taxon>
        <taxon>Arthropoda</taxon>
        <taxon>Hexapoda</taxon>
        <taxon>Insecta</taxon>
        <taxon>Pterygota</taxon>
        <taxon>Neoptera</taxon>
        <taxon>Paraneoptera</taxon>
        <taxon>Hemiptera</taxon>
        <taxon>Auchenorrhyncha</taxon>
        <taxon>Membracoidea</taxon>
        <taxon>Cicadellidae</taxon>
        <taxon>Cicadellinae</taxon>
        <taxon>Proconiini</taxon>
        <taxon>Cuerna</taxon>
    </lineage>
</organism>
<dbReference type="AlphaFoldDB" id="A0A1B6EJI1"/>
<dbReference type="EMBL" id="GECZ01031681">
    <property type="protein sequence ID" value="JAS38088.1"/>
    <property type="molecule type" value="Transcribed_RNA"/>
</dbReference>
<evidence type="ECO:0000313" key="2">
    <source>
        <dbReference type="EMBL" id="JAS38088.1"/>
    </source>
</evidence>
<proteinExistence type="predicted"/>
<evidence type="ECO:0000256" key="1">
    <source>
        <dbReference type="SAM" id="MobiDB-lite"/>
    </source>
</evidence>